<organism evidence="2 3">
    <name type="scientific">Caerostris extrusa</name>
    <name type="common">Bark spider</name>
    <name type="synonym">Caerostris bankana</name>
    <dbReference type="NCBI Taxonomy" id="172846"/>
    <lineage>
        <taxon>Eukaryota</taxon>
        <taxon>Metazoa</taxon>
        <taxon>Ecdysozoa</taxon>
        <taxon>Arthropoda</taxon>
        <taxon>Chelicerata</taxon>
        <taxon>Arachnida</taxon>
        <taxon>Araneae</taxon>
        <taxon>Araneomorphae</taxon>
        <taxon>Entelegynae</taxon>
        <taxon>Araneoidea</taxon>
        <taxon>Araneidae</taxon>
        <taxon>Caerostris</taxon>
    </lineage>
</organism>
<name>A0AAV4X6Q2_CAEEX</name>
<comment type="caution">
    <text evidence="2">The sequence shown here is derived from an EMBL/GenBank/DDBJ whole genome shotgun (WGS) entry which is preliminary data.</text>
</comment>
<keyword evidence="3" id="KW-1185">Reference proteome</keyword>
<feature type="region of interest" description="Disordered" evidence="1">
    <location>
        <begin position="242"/>
        <end position="332"/>
    </location>
</feature>
<reference evidence="2 3" key="1">
    <citation type="submission" date="2021-06" db="EMBL/GenBank/DDBJ databases">
        <title>Caerostris extrusa draft genome.</title>
        <authorList>
            <person name="Kono N."/>
            <person name="Arakawa K."/>
        </authorList>
    </citation>
    <scope>NUCLEOTIDE SEQUENCE [LARGE SCALE GENOMIC DNA]</scope>
</reference>
<feature type="compositionally biased region" description="Polar residues" evidence="1">
    <location>
        <begin position="269"/>
        <end position="280"/>
    </location>
</feature>
<evidence type="ECO:0000313" key="2">
    <source>
        <dbReference type="EMBL" id="GIY89519.1"/>
    </source>
</evidence>
<dbReference type="AlphaFoldDB" id="A0AAV4X6Q2"/>
<proteinExistence type="predicted"/>
<dbReference type="Proteomes" id="UP001054945">
    <property type="component" value="Unassembled WGS sequence"/>
</dbReference>
<feature type="region of interest" description="Disordered" evidence="1">
    <location>
        <begin position="349"/>
        <end position="424"/>
    </location>
</feature>
<feature type="compositionally biased region" description="Basic and acidic residues" evidence="1">
    <location>
        <begin position="361"/>
        <end position="382"/>
    </location>
</feature>
<feature type="compositionally biased region" description="Basic and acidic residues" evidence="1">
    <location>
        <begin position="281"/>
        <end position="297"/>
    </location>
</feature>
<protein>
    <submittedName>
        <fullName evidence="2">Uncharacterized protein</fullName>
    </submittedName>
</protein>
<evidence type="ECO:0000256" key="1">
    <source>
        <dbReference type="SAM" id="MobiDB-lite"/>
    </source>
</evidence>
<accession>A0AAV4X6Q2</accession>
<sequence>MQLENRIRLPCLHLNPIIFPRKYVYVDYNNKMMPAFVVCLLPNVALGEENSTILYECRDPVITQCPCGVEGNLQEVYVPSIVLNDNGTAVPSNSKVTFLSVLPEGKYFVDKNRIANKIDIKENISQISQMENSELLKNSDTGNPSNNSMFETAIFANKDNITSLTADSVNVNTSKTNTKAIANIEFNKAMANHNMVCRITCHPGFSSKHQEFRCSRRNHNWQPALDPCFFKKQHQGYRYRQGDNDVKAGESTPMSKEDGIAESGDNTKEYSGSRFSNSADDSVKSKDTEASYRKFDVPLHQSKKNKEGKVIQSISGTIPKGNKNMSASENLNEPDGKVFALFEKKKTSGNFSMNSEDYDSTEAKPISEDSNGKNSEESHNLFESDPVLETSDEDVENNYPLYKSKHTESDLDNEGTSFEIKSVQ</sequence>
<dbReference type="EMBL" id="BPLR01017217">
    <property type="protein sequence ID" value="GIY89519.1"/>
    <property type="molecule type" value="Genomic_DNA"/>
</dbReference>
<evidence type="ECO:0000313" key="3">
    <source>
        <dbReference type="Proteomes" id="UP001054945"/>
    </source>
</evidence>
<gene>
    <name evidence="2" type="ORF">CEXT_695151</name>
</gene>